<reference evidence="1" key="1">
    <citation type="submission" date="2022-06" db="EMBL/GenBank/DDBJ databases">
        <title>Ornithinimicrobium HY1793.</title>
        <authorList>
            <person name="Huang Y."/>
        </authorList>
    </citation>
    <scope>NUCLEOTIDE SEQUENCE</scope>
    <source>
        <strain evidence="1">HY1793</strain>
    </source>
</reference>
<proteinExistence type="predicted"/>
<dbReference type="Proteomes" id="UP001056455">
    <property type="component" value="Chromosome"/>
</dbReference>
<protein>
    <recommendedName>
        <fullName evidence="3">TIGR03086 family protein</fullName>
    </recommendedName>
</protein>
<evidence type="ECO:0000313" key="1">
    <source>
        <dbReference type="EMBL" id="USQ81474.1"/>
    </source>
</evidence>
<evidence type="ECO:0000313" key="2">
    <source>
        <dbReference type="Proteomes" id="UP001056455"/>
    </source>
</evidence>
<dbReference type="RefSeq" id="WP_252594988.1">
    <property type="nucleotide sequence ID" value="NZ_CP099489.1"/>
</dbReference>
<gene>
    <name evidence="1" type="ORF">NF556_07440</name>
</gene>
<accession>A0ABY4YXG1</accession>
<sequence>MDWTRLWGQAAAAWQDQLAHVRDPKAPTPAGTWVVHELVSHIESEGRSLAPGGNGAVDLPMETLDLAVHAWDLSRATTSPLTLSDELCLALLEAFEPYVHLMAQDDAFAPPIPVSDTAAAQDRLIALTGRDPAWQADSDG</sequence>
<organism evidence="1 2">
    <name type="scientific">Ornithinimicrobium faecis</name>
    <dbReference type="NCBI Taxonomy" id="2934158"/>
    <lineage>
        <taxon>Bacteria</taxon>
        <taxon>Bacillati</taxon>
        <taxon>Actinomycetota</taxon>
        <taxon>Actinomycetes</taxon>
        <taxon>Micrococcales</taxon>
        <taxon>Ornithinimicrobiaceae</taxon>
        <taxon>Ornithinimicrobium</taxon>
    </lineage>
</organism>
<name>A0ABY4YXG1_9MICO</name>
<evidence type="ECO:0008006" key="3">
    <source>
        <dbReference type="Google" id="ProtNLM"/>
    </source>
</evidence>
<keyword evidence="2" id="KW-1185">Reference proteome</keyword>
<dbReference type="EMBL" id="CP099489">
    <property type="protein sequence ID" value="USQ81474.1"/>
    <property type="molecule type" value="Genomic_DNA"/>
</dbReference>